<evidence type="ECO:0000313" key="2">
    <source>
        <dbReference type="EMBL" id="PZP49204.1"/>
    </source>
</evidence>
<gene>
    <name evidence="2" type="ORF">DI598_08395</name>
</gene>
<name>A0A2W5F4K3_9SPHI</name>
<protein>
    <recommendedName>
        <fullName evidence="4">Organic solvent tolerance-like N-terminal domain-containing protein</fullName>
    </recommendedName>
</protein>
<dbReference type="AlphaFoldDB" id="A0A2W5F4K3"/>
<dbReference type="EMBL" id="QFOI01000122">
    <property type="protein sequence ID" value="PZP49204.1"/>
    <property type="molecule type" value="Genomic_DNA"/>
</dbReference>
<proteinExistence type="predicted"/>
<dbReference type="Proteomes" id="UP000249645">
    <property type="component" value="Unassembled WGS sequence"/>
</dbReference>
<sequence>PQYVIDTDTLLYNSDSKIATFTVPTVINVGNNRQVLTSDGYYDLLKKTAYFGKRPTLKDSTSTLIADDVAMEDATGYGEATGRVVFKDTVQHLVLVSNHMWTNRNEGIFRAAENPVAILQQEVGADSLYIAADTLYSGRLSTLKASGSDNQYSLDRYRMTERKVDTSGVIRPTIETNENVVRMTLPQKGSKIVVDSMPAAVGNSKIAVHKIIETPKIESADQKDSARIIDYPRFKMDNTSTIAEAKPKKNNAKQVPPSNKKVTKTTTNTAKNKGNDQDNDRYLRGHYHVRIFSDSMQGIGDSLFYSLEDSTFRLFKNPVVWTNGNQLVGDTIFMFTENKRPKRVYVFENAVAINRVDTVSSHNFFNQVRGRSINAMFSNGNIDSVRAKGSAESVYYILDALNKYIGVDRSSSDILDMYFQNKKPIRIKKISSVTGKITPIQQVNDFSEMEIRGFRIYDYRRPKNKYELFEPFRPEQFIITDPNTRKSTASK</sequence>
<evidence type="ECO:0000256" key="1">
    <source>
        <dbReference type="SAM" id="MobiDB-lite"/>
    </source>
</evidence>
<feature type="region of interest" description="Disordered" evidence="1">
    <location>
        <begin position="247"/>
        <end position="280"/>
    </location>
</feature>
<evidence type="ECO:0008006" key="4">
    <source>
        <dbReference type="Google" id="ProtNLM"/>
    </source>
</evidence>
<evidence type="ECO:0000313" key="3">
    <source>
        <dbReference type="Proteomes" id="UP000249645"/>
    </source>
</evidence>
<reference evidence="2 3" key="1">
    <citation type="submission" date="2017-11" db="EMBL/GenBank/DDBJ databases">
        <title>Infants hospitalized years apart are colonized by the same room-sourced microbial strains.</title>
        <authorList>
            <person name="Brooks B."/>
            <person name="Olm M.R."/>
            <person name="Firek B.A."/>
            <person name="Baker R."/>
            <person name="Thomas B.C."/>
            <person name="Morowitz M.J."/>
            <person name="Banfield J.F."/>
        </authorList>
    </citation>
    <scope>NUCLEOTIDE SEQUENCE [LARGE SCALE GENOMIC DNA]</scope>
    <source>
        <strain evidence="2">S2_009_000_R2_76</strain>
    </source>
</reference>
<organism evidence="2 3">
    <name type="scientific">Pseudopedobacter saltans</name>
    <dbReference type="NCBI Taxonomy" id="151895"/>
    <lineage>
        <taxon>Bacteria</taxon>
        <taxon>Pseudomonadati</taxon>
        <taxon>Bacteroidota</taxon>
        <taxon>Sphingobacteriia</taxon>
        <taxon>Sphingobacteriales</taxon>
        <taxon>Sphingobacteriaceae</taxon>
        <taxon>Pseudopedobacter</taxon>
    </lineage>
</organism>
<feature type="non-terminal residue" evidence="2">
    <location>
        <position position="1"/>
    </location>
</feature>
<dbReference type="Gene3D" id="2.60.450.10">
    <property type="entry name" value="Lipopolysaccharide (LPS) transport protein A like domain"/>
    <property type="match status" value="1"/>
</dbReference>
<comment type="caution">
    <text evidence="2">The sequence shown here is derived from an EMBL/GenBank/DDBJ whole genome shotgun (WGS) entry which is preliminary data.</text>
</comment>
<accession>A0A2W5F4K3</accession>